<evidence type="ECO:0000256" key="4">
    <source>
        <dbReference type="ARBA" id="ARBA00022825"/>
    </source>
</evidence>
<dbReference type="PRINTS" id="PR00723">
    <property type="entry name" value="SUBTILISIN"/>
</dbReference>
<evidence type="ECO:0000313" key="6">
    <source>
        <dbReference type="EMBL" id="GAG81134.1"/>
    </source>
</evidence>
<dbReference type="CDD" id="cd07474">
    <property type="entry name" value="Peptidases_S8_subtilisin_Vpr-like"/>
    <property type="match status" value="1"/>
</dbReference>
<dbReference type="InterPro" id="IPR050131">
    <property type="entry name" value="Peptidase_S8_subtilisin-like"/>
</dbReference>
<dbReference type="Gene3D" id="3.40.50.200">
    <property type="entry name" value="Peptidase S8/S53 domain"/>
    <property type="match status" value="1"/>
</dbReference>
<evidence type="ECO:0000256" key="2">
    <source>
        <dbReference type="ARBA" id="ARBA00022670"/>
    </source>
</evidence>
<keyword evidence="2" id="KW-0645">Protease</keyword>
<evidence type="ECO:0000256" key="1">
    <source>
        <dbReference type="ARBA" id="ARBA00011073"/>
    </source>
</evidence>
<gene>
    <name evidence="6" type="ORF">S01H4_25982</name>
</gene>
<dbReference type="InterPro" id="IPR015500">
    <property type="entry name" value="Peptidase_S8_subtilisin-rel"/>
</dbReference>
<dbReference type="GO" id="GO:0004252">
    <property type="term" value="F:serine-type endopeptidase activity"/>
    <property type="evidence" value="ECO:0007669"/>
    <property type="project" value="InterPro"/>
</dbReference>
<dbReference type="InterPro" id="IPR034213">
    <property type="entry name" value="S8_Vpr-like"/>
</dbReference>
<dbReference type="PANTHER" id="PTHR43806">
    <property type="entry name" value="PEPTIDASE S8"/>
    <property type="match status" value="1"/>
</dbReference>
<feature type="domain" description="Peptidase S8/S53" evidence="5">
    <location>
        <begin position="38"/>
        <end position="272"/>
    </location>
</feature>
<dbReference type="AlphaFoldDB" id="X1AGQ7"/>
<sequence length="272" mass="27922">VVSIVLDESVPLIGAPEVWKLDADGNNCATSGKRCLTGKDITIAIIDTGVDYTHPDLGGCFGSGCKVIGGYDFINDDADPMDDHGHGTHCAATAAGDGVLKGVAPYADIISYKVLSSRGSGSWSDVIAGIERSVDPNQDGNFSDHVDIISMSLGGYGNPDDPVSTAVDNAVDNGVVAVIAAGNSGPGEQSIGSPGTSRKAITVGATDKNDYIAEFSSRGPVIWDNGAILKPDIVAPGVSICAAQWDDAWSKNECLDTEHTSISGTSMATPHV</sequence>
<dbReference type="Pfam" id="PF00082">
    <property type="entry name" value="Peptidase_S8"/>
    <property type="match status" value="1"/>
</dbReference>
<dbReference type="PROSITE" id="PS51892">
    <property type="entry name" value="SUBTILASE"/>
    <property type="match status" value="1"/>
</dbReference>
<dbReference type="PANTHER" id="PTHR43806:SF65">
    <property type="entry name" value="SERINE PROTEASE APRX"/>
    <property type="match status" value="1"/>
</dbReference>
<name>X1AGQ7_9ZZZZ</name>
<feature type="non-terminal residue" evidence="6">
    <location>
        <position position="272"/>
    </location>
</feature>
<comment type="similarity">
    <text evidence="1">Belongs to the peptidase S8 family.</text>
</comment>
<dbReference type="InterPro" id="IPR000209">
    <property type="entry name" value="Peptidase_S8/S53_dom"/>
</dbReference>
<accession>X1AGQ7</accession>
<dbReference type="SUPFAM" id="SSF52743">
    <property type="entry name" value="Subtilisin-like"/>
    <property type="match status" value="1"/>
</dbReference>
<dbReference type="EMBL" id="BART01012451">
    <property type="protein sequence ID" value="GAG81134.1"/>
    <property type="molecule type" value="Genomic_DNA"/>
</dbReference>
<proteinExistence type="inferred from homology"/>
<protein>
    <recommendedName>
        <fullName evidence="5">Peptidase S8/S53 domain-containing protein</fullName>
    </recommendedName>
</protein>
<dbReference type="InterPro" id="IPR023827">
    <property type="entry name" value="Peptidase_S8_Asp-AS"/>
</dbReference>
<organism evidence="6">
    <name type="scientific">marine sediment metagenome</name>
    <dbReference type="NCBI Taxonomy" id="412755"/>
    <lineage>
        <taxon>unclassified sequences</taxon>
        <taxon>metagenomes</taxon>
        <taxon>ecological metagenomes</taxon>
    </lineage>
</organism>
<keyword evidence="3" id="KW-0378">Hydrolase</keyword>
<dbReference type="InterPro" id="IPR036852">
    <property type="entry name" value="Peptidase_S8/S53_dom_sf"/>
</dbReference>
<feature type="non-terminal residue" evidence="6">
    <location>
        <position position="1"/>
    </location>
</feature>
<comment type="caution">
    <text evidence="6">The sequence shown here is derived from an EMBL/GenBank/DDBJ whole genome shotgun (WGS) entry which is preliminary data.</text>
</comment>
<evidence type="ECO:0000259" key="5">
    <source>
        <dbReference type="Pfam" id="PF00082"/>
    </source>
</evidence>
<reference evidence="6" key="1">
    <citation type="journal article" date="2014" name="Front. Microbiol.">
        <title>High frequency of phylogenetically diverse reductive dehalogenase-homologous genes in deep subseafloor sedimentary metagenomes.</title>
        <authorList>
            <person name="Kawai M."/>
            <person name="Futagami T."/>
            <person name="Toyoda A."/>
            <person name="Takaki Y."/>
            <person name="Nishi S."/>
            <person name="Hori S."/>
            <person name="Arai W."/>
            <person name="Tsubouchi T."/>
            <person name="Morono Y."/>
            <person name="Uchiyama I."/>
            <person name="Ito T."/>
            <person name="Fujiyama A."/>
            <person name="Inagaki F."/>
            <person name="Takami H."/>
        </authorList>
    </citation>
    <scope>NUCLEOTIDE SEQUENCE</scope>
    <source>
        <strain evidence="6">Expedition CK06-06</strain>
    </source>
</reference>
<evidence type="ECO:0000256" key="3">
    <source>
        <dbReference type="ARBA" id="ARBA00022801"/>
    </source>
</evidence>
<dbReference type="PROSITE" id="PS00136">
    <property type="entry name" value="SUBTILASE_ASP"/>
    <property type="match status" value="1"/>
</dbReference>
<dbReference type="GO" id="GO:0006508">
    <property type="term" value="P:proteolysis"/>
    <property type="evidence" value="ECO:0007669"/>
    <property type="project" value="UniProtKB-KW"/>
</dbReference>
<keyword evidence="4" id="KW-0720">Serine protease</keyword>